<dbReference type="EMBL" id="CAADFO010000006">
    <property type="protein sequence ID" value="VFK23770.1"/>
    <property type="molecule type" value="Genomic_DNA"/>
</dbReference>
<dbReference type="AlphaFoldDB" id="A0A450X3G6"/>
<reference evidence="1" key="1">
    <citation type="submission" date="2019-02" db="EMBL/GenBank/DDBJ databases">
        <authorList>
            <person name="Gruber-Vodicka R. H."/>
            <person name="Seah K. B. B."/>
        </authorList>
    </citation>
    <scope>NUCLEOTIDE SEQUENCE</scope>
    <source>
        <strain evidence="1">BECK_BZ197</strain>
        <strain evidence="3">BECK_BZ198</strain>
        <strain evidence="2">BECK_BZ199</strain>
    </source>
</reference>
<name>A0A450X3G6_9GAMM</name>
<proteinExistence type="predicted"/>
<dbReference type="InterPro" id="IPR024271">
    <property type="entry name" value="DUF3782"/>
</dbReference>
<dbReference type="EMBL" id="CAADFQ010000001">
    <property type="protein sequence ID" value="VFK26670.1"/>
    <property type="molecule type" value="Genomic_DNA"/>
</dbReference>
<dbReference type="PANTHER" id="PTHR34314">
    <property type="entry name" value="CRENARCHAEAL PROTEIN, PUTATIVE-RELATED"/>
    <property type="match status" value="1"/>
</dbReference>
<dbReference type="Pfam" id="PF12644">
    <property type="entry name" value="DUF3782"/>
    <property type="match status" value="1"/>
</dbReference>
<gene>
    <name evidence="1" type="ORF">BECKMB1821G_GA0114241_100611</name>
    <name evidence="3" type="ORF">BECKMB1821H_GA0114242_100711</name>
    <name evidence="2" type="ORF">BECKMB1821I_GA0114274_100184</name>
</gene>
<sequence length="315" mass="38311">MQTHNGDIALMTAGNIRVVSDMKLPEMAQDNRELRDWMVRVEAGIAANRAYTDKRFDEILDKLERDREAQNQWWEERWGAQQSEWEKKWNENNHRWEENDKRWDENDRRWEENDRRWDENDKRWDENDRRWDENDKRWDENDRRWDENDKRWDENDRRWDQNDKRWNENDRRWDENDKKLGRIERSIGAIGARWGMKSEAAFRNGLVGILEQNFDVQVLNVNECDEEGEVFGYPEQIELDIIIKNGLLLICELKSSVSGSDVYIFQRKAKFYEKRHQRQANRLIVISPMILPQAQKVAERFGIDTYTDSLDVETL</sequence>
<evidence type="ECO:0008006" key="4">
    <source>
        <dbReference type="Google" id="ProtNLM"/>
    </source>
</evidence>
<dbReference type="Gene3D" id="6.10.250.1010">
    <property type="match status" value="1"/>
</dbReference>
<evidence type="ECO:0000313" key="3">
    <source>
        <dbReference type="EMBL" id="VFK74592.1"/>
    </source>
</evidence>
<dbReference type="Pfam" id="PF07788">
    <property type="entry name" value="PDDEXK_10"/>
    <property type="match status" value="1"/>
</dbReference>
<dbReference type="EMBL" id="CAADGH010000007">
    <property type="protein sequence ID" value="VFK74592.1"/>
    <property type="molecule type" value="Genomic_DNA"/>
</dbReference>
<dbReference type="SUPFAM" id="SSF57997">
    <property type="entry name" value="Tropomyosin"/>
    <property type="match status" value="1"/>
</dbReference>
<accession>A0A450X3G6</accession>
<evidence type="ECO:0000313" key="2">
    <source>
        <dbReference type="EMBL" id="VFK26670.1"/>
    </source>
</evidence>
<organism evidence="1">
    <name type="scientific">Candidatus Kentrum sp. MB</name>
    <dbReference type="NCBI Taxonomy" id="2138164"/>
    <lineage>
        <taxon>Bacteria</taxon>
        <taxon>Pseudomonadati</taxon>
        <taxon>Pseudomonadota</taxon>
        <taxon>Gammaproteobacteria</taxon>
        <taxon>Candidatus Kentrum</taxon>
    </lineage>
</organism>
<dbReference type="InterPro" id="IPR012431">
    <property type="entry name" value="PDDEXK_10"/>
</dbReference>
<dbReference type="PANTHER" id="PTHR34314:SF6">
    <property type="entry name" value="DUF3782 DOMAIN-CONTAINING PROTEIN"/>
    <property type="match status" value="1"/>
</dbReference>
<protein>
    <recommendedName>
        <fullName evidence="4">PD-(D/E)XK nuclease superfamily protein</fullName>
    </recommendedName>
</protein>
<evidence type="ECO:0000313" key="1">
    <source>
        <dbReference type="EMBL" id="VFK23770.1"/>
    </source>
</evidence>